<dbReference type="Pfam" id="PF12489">
    <property type="entry name" value="ARA70"/>
    <property type="match status" value="1"/>
</dbReference>
<protein>
    <submittedName>
        <fullName evidence="3">DgyrCDS13998</fullName>
    </submittedName>
</protein>
<dbReference type="PANTHER" id="PTHR17085:SF3">
    <property type="entry name" value="NUCLEAR RECEPTOR COACTIVATOR 4"/>
    <property type="match status" value="1"/>
</dbReference>
<feature type="domain" description="Nuclear receptor coactivator 4 N-terminal" evidence="2">
    <location>
        <begin position="38"/>
        <end position="130"/>
    </location>
</feature>
<dbReference type="InterPro" id="IPR039947">
    <property type="entry name" value="NCoA-4"/>
</dbReference>
<proteinExistence type="predicted"/>
<dbReference type="GO" id="GO:0006879">
    <property type="term" value="P:intracellular iron ion homeostasis"/>
    <property type="evidence" value="ECO:0007669"/>
    <property type="project" value="InterPro"/>
</dbReference>
<dbReference type="InterPro" id="IPR022174">
    <property type="entry name" value="NCOA4_N"/>
</dbReference>
<keyword evidence="4" id="KW-1185">Reference proteome</keyword>
<sequence>MENSTTPDLYSDAQLTVNKLKSAVVLLNNIKRRLQTSTQLVKTQIHSCMSRQLESLRSRELWLLSQVDLVSSAKNEVLRQQRETINELCSKIDSIVQHKNMDETMLPTLLNEASDMDLTLEQDAHMAFHVDVDGLQEAIFNFGKISGTPETRSFLSERTIFQSPSLPNTFEDYEDVDQQILYKPLREHCQEIKEEIHICLPDIPDSQWLSSTSKMSRKSDRPNGEPVSLGSWLSKERTSGDVCNWLETLKVSPEVEEEASLDFEIIGSTSDCSKSSDDDQTEIQKLTLNHMTEILESPASLWLSSSNTEEMDVYEENPFSHISKESKDWLSCSSAALLQNCKSNCAEKKRTFDIENLDKMNCIQVNIGDDLDKDVDDRCACAESLQDFLAITTNKTNLKEWLSSGSSKTLPDYLNPWLSSSSFPPNIELDDSINNLRKFQQNFNWILERSEDNCMTNMDISKEKDTEVIEKSDEMKKWLTLGSAREFKELLS</sequence>
<dbReference type="Proteomes" id="UP000549394">
    <property type="component" value="Unassembled WGS sequence"/>
</dbReference>
<dbReference type="PANTHER" id="PTHR17085">
    <property type="entry name" value="NUCLEAR RECEPTOR COACTIVATOR 4"/>
    <property type="match status" value="1"/>
</dbReference>
<dbReference type="AlphaFoldDB" id="A0A7I8WCB7"/>
<accession>A0A7I8WCB7</accession>
<dbReference type="OrthoDB" id="6334544at2759"/>
<name>A0A7I8WCB7_9ANNE</name>
<dbReference type="EMBL" id="CAJFCJ010000029">
    <property type="protein sequence ID" value="CAD5125786.1"/>
    <property type="molecule type" value="Genomic_DNA"/>
</dbReference>
<comment type="caution">
    <text evidence="3">The sequence shown here is derived from an EMBL/GenBank/DDBJ whole genome shotgun (WGS) entry which is preliminary data.</text>
</comment>
<evidence type="ECO:0000313" key="3">
    <source>
        <dbReference type="EMBL" id="CAD5125786.1"/>
    </source>
</evidence>
<reference evidence="3 4" key="1">
    <citation type="submission" date="2020-08" db="EMBL/GenBank/DDBJ databases">
        <authorList>
            <person name="Hejnol A."/>
        </authorList>
    </citation>
    <scope>NUCLEOTIDE SEQUENCE [LARGE SCALE GENOMIC DNA]</scope>
</reference>
<dbReference type="GO" id="GO:0009725">
    <property type="term" value="P:response to hormone"/>
    <property type="evidence" value="ECO:0007669"/>
    <property type="project" value="TreeGrafter"/>
</dbReference>
<evidence type="ECO:0000259" key="2">
    <source>
        <dbReference type="Pfam" id="PF12489"/>
    </source>
</evidence>
<evidence type="ECO:0000313" key="4">
    <source>
        <dbReference type="Proteomes" id="UP000549394"/>
    </source>
</evidence>
<feature type="region of interest" description="Disordered" evidence="1">
    <location>
        <begin position="210"/>
        <end position="231"/>
    </location>
</feature>
<dbReference type="GO" id="GO:0003713">
    <property type="term" value="F:transcription coactivator activity"/>
    <property type="evidence" value="ECO:0007669"/>
    <property type="project" value="InterPro"/>
</dbReference>
<evidence type="ECO:0000256" key="1">
    <source>
        <dbReference type="SAM" id="MobiDB-lite"/>
    </source>
</evidence>
<gene>
    <name evidence="3" type="ORF">DGYR_LOCUS13106</name>
</gene>
<organism evidence="3 4">
    <name type="scientific">Dimorphilus gyrociliatus</name>
    <dbReference type="NCBI Taxonomy" id="2664684"/>
    <lineage>
        <taxon>Eukaryota</taxon>
        <taxon>Metazoa</taxon>
        <taxon>Spiralia</taxon>
        <taxon>Lophotrochozoa</taxon>
        <taxon>Annelida</taxon>
        <taxon>Polychaeta</taxon>
        <taxon>Polychaeta incertae sedis</taxon>
        <taxon>Dinophilidae</taxon>
        <taxon>Dimorphilus</taxon>
    </lineage>
</organism>